<keyword evidence="4 10" id="KW-0812">Transmembrane</keyword>
<evidence type="ECO:0000256" key="8">
    <source>
        <dbReference type="RuleBase" id="RU004057"/>
    </source>
</evidence>
<feature type="region of interest" description="Disordered" evidence="9">
    <location>
        <begin position="205"/>
        <end position="225"/>
    </location>
</feature>
<sequence length="225" mass="24408">MNEIIRLVLLTGGLLAVMPILLLITLVVAFERLWLLKRTISAGTRIHAKLRQLGYRNVEGLRDLAEANSKTLQGHLIVTALASRADTADELDNHLEEEIMDSMPRINRGLWILDTSVTIAPLLGLFGTIIGMIQAFNVLSQHGGPSKVTGGIADALVSTGAGLLIAIIAVYFVNYFNALSRRIIQQLELIKVVLVNRFHTKGLSDGSPASNETLAESRASEYAGV</sequence>
<feature type="domain" description="MotA/TolQ/ExbB proton channel" evidence="11">
    <location>
        <begin position="77"/>
        <end position="188"/>
    </location>
</feature>
<comment type="similarity">
    <text evidence="8">Belongs to the exbB/tolQ family.</text>
</comment>
<keyword evidence="7 10" id="KW-0472">Membrane</keyword>
<evidence type="ECO:0000256" key="2">
    <source>
        <dbReference type="ARBA" id="ARBA00022448"/>
    </source>
</evidence>
<comment type="subcellular location">
    <subcellularLocation>
        <location evidence="1">Cell membrane</location>
        <topology evidence="1">Multi-pass membrane protein</topology>
    </subcellularLocation>
    <subcellularLocation>
        <location evidence="8">Membrane</location>
        <topology evidence="8">Multi-pass membrane protein</topology>
    </subcellularLocation>
</comment>
<gene>
    <name evidence="12" type="ORF">L2A60_00685</name>
</gene>
<proteinExistence type="inferred from homology"/>
<evidence type="ECO:0000256" key="10">
    <source>
        <dbReference type="SAM" id="Phobius"/>
    </source>
</evidence>
<evidence type="ECO:0000313" key="13">
    <source>
        <dbReference type="Proteomes" id="UP001521209"/>
    </source>
</evidence>
<dbReference type="Proteomes" id="UP001521209">
    <property type="component" value="Unassembled WGS sequence"/>
</dbReference>
<feature type="transmembrane region" description="Helical" evidence="10">
    <location>
        <begin position="110"/>
        <end position="136"/>
    </location>
</feature>
<feature type="transmembrane region" description="Helical" evidence="10">
    <location>
        <begin position="6"/>
        <end position="30"/>
    </location>
</feature>
<evidence type="ECO:0000256" key="5">
    <source>
        <dbReference type="ARBA" id="ARBA00022927"/>
    </source>
</evidence>
<evidence type="ECO:0000259" key="11">
    <source>
        <dbReference type="Pfam" id="PF01618"/>
    </source>
</evidence>
<evidence type="ECO:0000313" key="12">
    <source>
        <dbReference type="EMBL" id="MCF3945201.1"/>
    </source>
</evidence>
<name>A0ABS9DR17_9PROT</name>
<accession>A0ABS9DR17</accession>
<protein>
    <submittedName>
        <fullName evidence="12">MotA/TolQ/ExbB proton channel family protein</fullName>
    </submittedName>
</protein>
<keyword evidence="6 10" id="KW-1133">Transmembrane helix</keyword>
<dbReference type="InterPro" id="IPR050790">
    <property type="entry name" value="ExbB/TolQ_transport"/>
</dbReference>
<evidence type="ECO:0000256" key="3">
    <source>
        <dbReference type="ARBA" id="ARBA00022475"/>
    </source>
</evidence>
<keyword evidence="2 8" id="KW-0813">Transport</keyword>
<evidence type="ECO:0000256" key="6">
    <source>
        <dbReference type="ARBA" id="ARBA00022989"/>
    </source>
</evidence>
<reference evidence="12 13" key="1">
    <citation type="submission" date="2022-01" db="EMBL/GenBank/DDBJ databases">
        <authorList>
            <person name="Won M."/>
            <person name="Kim S.-J."/>
            <person name="Kwon S.-W."/>
        </authorList>
    </citation>
    <scope>NUCLEOTIDE SEQUENCE [LARGE SCALE GENOMIC DNA]</scope>
    <source>
        <strain evidence="12 13">KCTC 23505</strain>
    </source>
</reference>
<dbReference type="Pfam" id="PF01618">
    <property type="entry name" value="MotA_ExbB"/>
    <property type="match status" value="1"/>
</dbReference>
<dbReference type="PANTHER" id="PTHR30625">
    <property type="entry name" value="PROTEIN TOLQ"/>
    <property type="match status" value="1"/>
</dbReference>
<dbReference type="RefSeq" id="WP_235702438.1">
    <property type="nucleotide sequence ID" value="NZ_JAKGBZ010000001.1"/>
</dbReference>
<evidence type="ECO:0000256" key="1">
    <source>
        <dbReference type="ARBA" id="ARBA00004651"/>
    </source>
</evidence>
<keyword evidence="13" id="KW-1185">Reference proteome</keyword>
<evidence type="ECO:0000256" key="7">
    <source>
        <dbReference type="ARBA" id="ARBA00023136"/>
    </source>
</evidence>
<dbReference type="EMBL" id="JAKGBZ010000001">
    <property type="protein sequence ID" value="MCF3945201.1"/>
    <property type="molecule type" value="Genomic_DNA"/>
</dbReference>
<evidence type="ECO:0000256" key="9">
    <source>
        <dbReference type="SAM" id="MobiDB-lite"/>
    </source>
</evidence>
<keyword evidence="5 8" id="KW-0653">Protein transport</keyword>
<evidence type="ECO:0000256" key="4">
    <source>
        <dbReference type="ARBA" id="ARBA00022692"/>
    </source>
</evidence>
<dbReference type="PANTHER" id="PTHR30625:SF15">
    <property type="entry name" value="BIOPOLYMER TRANSPORT PROTEIN EXBB"/>
    <property type="match status" value="1"/>
</dbReference>
<organism evidence="12 13">
    <name type="scientific">Acidiphilium iwatense</name>
    <dbReference type="NCBI Taxonomy" id="768198"/>
    <lineage>
        <taxon>Bacteria</taxon>
        <taxon>Pseudomonadati</taxon>
        <taxon>Pseudomonadota</taxon>
        <taxon>Alphaproteobacteria</taxon>
        <taxon>Acetobacterales</taxon>
        <taxon>Acidocellaceae</taxon>
        <taxon>Acidiphilium</taxon>
    </lineage>
</organism>
<feature type="transmembrane region" description="Helical" evidence="10">
    <location>
        <begin position="156"/>
        <end position="176"/>
    </location>
</feature>
<dbReference type="InterPro" id="IPR002898">
    <property type="entry name" value="MotA_ExbB_proton_chnl"/>
</dbReference>
<keyword evidence="3" id="KW-1003">Cell membrane</keyword>
<comment type="caution">
    <text evidence="12">The sequence shown here is derived from an EMBL/GenBank/DDBJ whole genome shotgun (WGS) entry which is preliminary data.</text>
</comment>